<organism evidence="3 4">
    <name type="scientific">Trichoderma lentiforme</name>
    <dbReference type="NCBI Taxonomy" id="1567552"/>
    <lineage>
        <taxon>Eukaryota</taxon>
        <taxon>Fungi</taxon>
        <taxon>Dikarya</taxon>
        <taxon>Ascomycota</taxon>
        <taxon>Pezizomycotina</taxon>
        <taxon>Sordariomycetes</taxon>
        <taxon>Hypocreomycetidae</taxon>
        <taxon>Hypocreales</taxon>
        <taxon>Hypocreaceae</taxon>
        <taxon>Trichoderma</taxon>
    </lineage>
</organism>
<keyword evidence="2" id="KW-0732">Signal</keyword>
<name>A0A9P4XC13_9HYPO</name>
<feature type="compositionally biased region" description="Low complexity" evidence="1">
    <location>
        <begin position="178"/>
        <end position="205"/>
    </location>
</feature>
<evidence type="ECO:0000313" key="4">
    <source>
        <dbReference type="Proteomes" id="UP000801864"/>
    </source>
</evidence>
<feature type="chain" id="PRO_5040221171" evidence="2">
    <location>
        <begin position="20"/>
        <end position="322"/>
    </location>
</feature>
<protein>
    <submittedName>
        <fullName evidence="3">Uncharacterized protein</fullName>
    </submittedName>
</protein>
<reference evidence="3 4" key="1">
    <citation type="submission" date="2018-06" db="EMBL/GenBank/DDBJ databases">
        <title>Genome analysis of cellulolytic fungus Trichoderma lentiforme CFAM-422.</title>
        <authorList>
            <person name="Steindorff A.S."/>
            <person name="Formighieri E.F."/>
            <person name="Midorikawa G.E.O."/>
            <person name="Tamietti M.S."/>
            <person name="Ramos E.Z."/>
            <person name="Silva A.S."/>
            <person name="Bon E.P.S."/>
            <person name="Mendes T.D."/>
            <person name="Damaso M.C.T."/>
            <person name="Favaro L.C.L."/>
        </authorList>
    </citation>
    <scope>NUCLEOTIDE SEQUENCE [LARGE SCALE GENOMIC DNA]</scope>
    <source>
        <strain evidence="3 4">CFAM-422</strain>
    </source>
</reference>
<feature type="region of interest" description="Disordered" evidence="1">
    <location>
        <begin position="97"/>
        <end position="215"/>
    </location>
</feature>
<dbReference type="EMBL" id="QLNT01000011">
    <property type="protein sequence ID" value="KAF3069969.1"/>
    <property type="molecule type" value="Genomic_DNA"/>
</dbReference>
<feature type="compositionally biased region" description="Pro residues" evidence="1">
    <location>
        <begin position="128"/>
        <end position="162"/>
    </location>
</feature>
<evidence type="ECO:0000256" key="2">
    <source>
        <dbReference type="SAM" id="SignalP"/>
    </source>
</evidence>
<evidence type="ECO:0000313" key="3">
    <source>
        <dbReference type="EMBL" id="KAF3069969.1"/>
    </source>
</evidence>
<proteinExistence type="predicted"/>
<sequence length="322" mass="33951">MKACHPILFVLFAIAAGEALPPNAVPVMCAAICGPIVELSSMCSPKRSLEGSESHQLDLRARLRQARRQNENQFDERDRIEKRFSVIVPAPTTFPPDLLAGQYPPASSPIPEISTPLSQSPASVPPQYYSPPAQPPPAAAPAPALPTTPNYIPPSTPQPVPQSPTSSATWSVQPTSISAPTRTTKSASTSSKHQTSMHPTIIGSSGDDGDLTGGWGETENAEEKCVCSNNSFNVAEIAGLCASCISMKADTQNNMDVIMSVCQFSPQQYSPDKDSLASNVWVKATRPTATSMSNGASRSPKVLSLGSVFGAASFAIATLMIL</sequence>
<dbReference type="Proteomes" id="UP000801864">
    <property type="component" value="Unassembled WGS sequence"/>
</dbReference>
<keyword evidence="4" id="KW-1185">Reference proteome</keyword>
<feature type="compositionally biased region" description="Low complexity" evidence="1">
    <location>
        <begin position="118"/>
        <end position="127"/>
    </location>
</feature>
<feature type="compositionally biased region" description="Polar residues" evidence="1">
    <location>
        <begin position="168"/>
        <end position="177"/>
    </location>
</feature>
<comment type="caution">
    <text evidence="3">The sequence shown here is derived from an EMBL/GenBank/DDBJ whole genome shotgun (WGS) entry which is preliminary data.</text>
</comment>
<dbReference type="AlphaFoldDB" id="A0A9P4XC13"/>
<gene>
    <name evidence="3" type="ORF">CFAM422_006933</name>
</gene>
<accession>A0A9P4XC13</accession>
<evidence type="ECO:0000256" key="1">
    <source>
        <dbReference type="SAM" id="MobiDB-lite"/>
    </source>
</evidence>
<feature type="signal peptide" evidence="2">
    <location>
        <begin position="1"/>
        <end position="19"/>
    </location>
</feature>